<dbReference type="OrthoDB" id="688025at2759"/>
<dbReference type="PANTHER" id="PTHR35486:SF6">
    <property type="entry name" value="DUF4005 DOMAIN-CONTAINING PROTEIN"/>
    <property type="match status" value="1"/>
</dbReference>
<dbReference type="FunCoup" id="A0A251RQ98">
    <property type="interactions" value="1279"/>
</dbReference>
<evidence type="ECO:0000256" key="1">
    <source>
        <dbReference type="SAM" id="MobiDB-lite"/>
    </source>
</evidence>
<accession>A0A251RQ98</accession>
<feature type="region of interest" description="Disordered" evidence="1">
    <location>
        <begin position="201"/>
        <end position="258"/>
    </location>
</feature>
<feature type="region of interest" description="Disordered" evidence="1">
    <location>
        <begin position="66"/>
        <end position="92"/>
    </location>
</feature>
<reference evidence="2 4" key="1">
    <citation type="journal article" date="2017" name="Nature">
        <title>The sunflower genome provides insights into oil metabolism, flowering and Asterid evolution.</title>
        <authorList>
            <person name="Badouin H."/>
            <person name="Gouzy J."/>
            <person name="Grassa C.J."/>
            <person name="Murat F."/>
            <person name="Staton S.E."/>
            <person name="Cottret L."/>
            <person name="Lelandais-Briere C."/>
            <person name="Owens G.L."/>
            <person name="Carrere S."/>
            <person name="Mayjonade B."/>
            <person name="Legrand L."/>
            <person name="Gill N."/>
            <person name="Kane N.C."/>
            <person name="Bowers J.E."/>
            <person name="Hubner S."/>
            <person name="Bellec A."/>
            <person name="Berard A."/>
            <person name="Berges H."/>
            <person name="Blanchet N."/>
            <person name="Boniface M.C."/>
            <person name="Brunel D."/>
            <person name="Catrice O."/>
            <person name="Chaidir N."/>
            <person name="Claudel C."/>
            <person name="Donnadieu C."/>
            <person name="Faraut T."/>
            <person name="Fievet G."/>
            <person name="Helmstetter N."/>
            <person name="King M."/>
            <person name="Knapp S.J."/>
            <person name="Lai Z."/>
            <person name="Le Paslier M.C."/>
            <person name="Lippi Y."/>
            <person name="Lorenzon L."/>
            <person name="Mandel J.R."/>
            <person name="Marage G."/>
            <person name="Marchand G."/>
            <person name="Marquand E."/>
            <person name="Bret-Mestries E."/>
            <person name="Morien E."/>
            <person name="Nambeesan S."/>
            <person name="Nguyen T."/>
            <person name="Pegot-Espagnet P."/>
            <person name="Pouilly N."/>
            <person name="Raftis F."/>
            <person name="Sallet E."/>
            <person name="Schiex T."/>
            <person name="Thomas J."/>
            <person name="Vandecasteele C."/>
            <person name="Vares D."/>
            <person name="Vear F."/>
            <person name="Vautrin S."/>
            <person name="Crespi M."/>
            <person name="Mangin B."/>
            <person name="Burke J.M."/>
            <person name="Salse J."/>
            <person name="Munos S."/>
            <person name="Vincourt P."/>
            <person name="Rieseberg L.H."/>
            <person name="Langlade N.B."/>
        </authorList>
    </citation>
    <scope>NUCLEOTIDE SEQUENCE [LARGE SCALE GENOMIC DNA]</scope>
    <source>
        <strain evidence="4">cv. SF193</strain>
        <tissue evidence="2">Leaves</tissue>
    </source>
</reference>
<evidence type="ECO:0000313" key="3">
    <source>
        <dbReference type="EMBL" id="OTF86401.1"/>
    </source>
</evidence>
<proteinExistence type="predicted"/>
<dbReference type="EMBL" id="CM007906">
    <property type="protein sequence ID" value="OTF86401.1"/>
    <property type="molecule type" value="Genomic_DNA"/>
</dbReference>
<dbReference type="OMA" id="GRFWILS"/>
<reference evidence="2" key="3">
    <citation type="submission" date="2020-06" db="EMBL/GenBank/DDBJ databases">
        <title>Helianthus annuus Genome sequencing and assembly Release 2.</title>
        <authorList>
            <person name="Gouzy J."/>
            <person name="Langlade N."/>
            <person name="Munos S."/>
        </authorList>
    </citation>
    <scope>NUCLEOTIDE SEQUENCE</scope>
    <source>
        <tissue evidence="2">Leaves</tissue>
    </source>
</reference>
<sequence length="326" mass="35559">MRCKKHNTDLSSINGVCASCLRERLFKLILAQKQAEAQDQSQNHCNSNTNPPLQRSVSPYINHRKSVQQQNSVTTVQQPSNKPHLNHSLSDQGFYNSPQIAVTSGGCIGGATATSSNNKKKSLIRFSTFSNLFRSNGRDGDSDSIHGASVSTSGEPSGAAGKPTSVTSSPLWFSNVRPVSDRRQKNKSVYVTESSSSAAVRKQRCVVRDRGMSPVRNSDDGGEEDFSDGSSGYESAEVESFKQTPKKTQSHPTVRRGSAQRSVSELIFCLSPLVRASPSRLWNVKGKPPLDGGVNGDIRPHISNVKSFYANRSRKLADFGRSHPHR</sequence>
<feature type="region of interest" description="Disordered" evidence="1">
    <location>
        <begin position="135"/>
        <end position="172"/>
    </location>
</feature>
<gene>
    <name evidence="3" type="ORF">HannXRQ_Chr17g0550401</name>
    <name evidence="2" type="ORF">HanXRQr2_Chr16g0763251</name>
</gene>
<feature type="compositionally biased region" description="Low complexity" evidence="1">
    <location>
        <begin position="67"/>
        <end position="78"/>
    </location>
</feature>
<dbReference type="Gramene" id="mRNA:HanXRQr2_Chr16g0763251">
    <property type="protein sequence ID" value="CDS:HanXRQr2_Chr16g0763251.1"/>
    <property type="gene ID" value="HanXRQr2_Chr16g0763251"/>
</dbReference>
<dbReference type="AlphaFoldDB" id="A0A251RQ98"/>
<evidence type="ECO:0000313" key="2">
    <source>
        <dbReference type="EMBL" id="KAF5761284.1"/>
    </source>
</evidence>
<organism evidence="3 4">
    <name type="scientific">Helianthus annuus</name>
    <name type="common">Common sunflower</name>
    <dbReference type="NCBI Taxonomy" id="4232"/>
    <lineage>
        <taxon>Eukaryota</taxon>
        <taxon>Viridiplantae</taxon>
        <taxon>Streptophyta</taxon>
        <taxon>Embryophyta</taxon>
        <taxon>Tracheophyta</taxon>
        <taxon>Spermatophyta</taxon>
        <taxon>Magnoliopsida</taxon>
        <taxon>eudicotyledons</taxon>
        <taxon>Gunneridae</taxon>
        <taxon>Pentapetalae</taxon>
        <taxon>asterids</taxon>
        <taxon>campanulids</taxon>
        <taxon>Asterales</taxon>
        <taxon>Asteraceae</taxon>
        <taxon>Asteroideae</taxon>
        <taxon>Heliantheae alliance</taxon>
        <taxon>Heliantheae</taxon>
        <taxon>Helianthus</taxon>
    </lineage>
</organism>
<keyword evidence="4" id="KW-1185">Reference proteome</keyword>
<name>A0A251RQ98_HELAN</name>
<dbReference type="PANTHER" id="PTHR35486">
    <property type="entry name" value="EXPRESSED PROTEIN"/>
    <property type="match status" value="1"/>
</dbReference>
<protein>
    <submittedName>
        <fullName evidence="3">Uncharacterized protein</fullName>
    </submittedName>
</protein>
<feature type="compositionally biased region" description="Polar residues" evidence="1">
    <location>
        <begin position="79"/>
        <end position="92"/>
    </location>
</feature>
<dbReference type="InParanoid" id="A0A251RQ98"/>
<dbReference type="EMBL" id="MNCJ02000331">
    <property type="protein sequence ID" value="KAF5761284.1"/>
    <property type="molecule type" value="Genomic_DNA"/>
</dbReference>
<dbReference type="Proteomes" id="UP000215914">
    <property type="component" value="Chromosome 17"/>
</dbReference>
<reference evidence="3" key="2">
    <citation type="submission" date="2017-02" db="EMBL/GenBank/DDBJ databases">
        <title>Sunflower complete genome.</title>
        <authorList>
            <person name="Langlade N."/>
            <person name="Munos S."/>
        </authorList>
    </citation>
    <scope>NUCLEOTIDE SEQUENCE [LARGE SCALE GENOMIC DNA]</scope>
    <source>
        <tissue evidence="3">Leaves</tissue>
    </source>
</reference>
<evidence type="ECO:0000313" key="4">
    <source>
        <dbReference type="Proteomes" id="UP000215914"/>
    </source>
</evidence>